<dbReference type="InterPro" id="IPR037066">
    <property type="entry name" value="Plug_dom_sf"/>
</dbReference>
<comment type="caution">
    <text evidence="9">The sequence shown here is derived from an EMBL/GenBank/DDBJ whole genome shotgun (WGS) entry which is preliminary data.</text>
</comment>
<dbReference type="InterPro" id="IPR036942">
    <property type="entry name" value="Beta-barrel_TonB_sf"/>
</dbReference>
<dbReference type="InterPro" id="IPR008969">
    <property type="entry name" value="CarboxyPept-like_regulatory"/>
</dbReference>
<evidence type="ECO:0000256" key="1">
    <source>
        <dbReference type="ARBA" id="ARBA00004571"/>
    </source>
</evidence>
<dbReference type="Pfam" id="PF07715">
    <property type="entry name" value="Plug"/>
    <property type="match status" value="1"/>
</dbReference>
<dbReference type="Gene3D" id="2.170.130.10">
    <property type="entry name" value="TonB-dependent receptor, plug domain"/>
    <property type="match status" value="1"/>
</dbReference>
<dbReference type="OrthoDB" id="9768177at2"/>
<dbReference type="Gene3D" id="2.60.40.1120">
    <property type="entry name" value="Carboxypeptidase-like, regulatory domain"/>
    <property type="match status" value="1"/>
</dbReference>
<dbReference type="PROSITE" id="PS52016">
    <property type="entry name" value="TONB_DEPENDENT_REC_3"/>
    <property type="match status" value="1"/>
</dbReference>
<dbReference type="Gene3D" id="2.40.170.20">
    <property type="entry name" value="TonB-dependent receptor, beta-barrel domain"/>
    <property type="match status" value="1"/>
</dbReference>
<sequence length="1022" mass="111895">MTKLLTQWPPKHSSFVDCVFCKKGLSSRWHGHVAALVVFLFLTLPAWAQSTRTISGTVVDVNSIGLPGVSVVLKGTTVGTATDGSGKFSIPVPEAGGTLLITYIGYLNQEIPLTTQTNVNVVLREDAKALDEVVVVGYGTQNRREITGSVSSVNMEQTRSLPVPDAGQALQGRAAGVQVVGSGAPGSNVTIRVRGTGTIGNSDPLIVIDGVPTDLPLNAINPDDIATMDILKDASATAIYGSRGANGVVQITTRRGTDKGRLEFKAYTAVQQATNMVEMLNSAQFAALHNEIMANNDQLQNPAYADPAAITTNTDWLGEYFQSAPQQNYSLSYSGGTEKSNFYASGTYTDQHGIVINNRYKRYTLTLNSENNFVKWFKLSNNLLLSHDKKSSGSIDIRNAMAALPVQPIYNPDGTWSGPEGQSSWYGDVRNPIGQALINDNTTTGYNVLGNLSGEFLILPQLTFKTTLGIQAAFWDSRSWSPQYAWKPIANEFSTLYQGSNKSITKLWDNYLTYNATFGDKHHLTILAGTSAQDNRYDQINAAGQDFISDDAQQLDNATLTLPSGGNASDWALFSLLGRVNYNYNDKYLLTANIRRDGSSRFGPNNRYGTFPSASAKWRISEESFLKEIGWLSDLSLRVGYGITGNQNIGNYAYASRLTIGEATFNNTVVNSVVPVVLPNADVRWEEVEQSNIGLDLAFLNGRINMTVDAYLKNTNDMLVPMNVPVTTGYSDIFVPSINFGKVRNKGLEFAVNTQNLTGAIDWSTNFNFSINQNEVLNLNGDVPLYGGIGQINRQKVGYPINSFYGFIMNGIFQTQEEVDNYARQQQGADPFNSTAPGDVKFLDINNDGQITDADRTYIGDPNPRFTFAMNNTVAWKEFDFTLFLQGVEGNDIFNANRIFQEGMAVAQNQTTAVLGRWTESNPSTTMPRAVFNDPNKNTRNSTRFIEDGSYLRVKNVTLGYTLPQSLTQRVKMSSARIYVSGQNLFTFTNYTGFDPEVGTSGVDLSVYPLSRTLSAGINIGF</sequence>
<evidence type="ECO:0000259" key="8">
    <source>
        <dbReference type="Pfam" id="PF07715"/>
    </source>
</evidence>
<keyword evidence="3 7" id="KW-1134">Transmembrane beta strand</keyword>
<dbReference type="EMBL" id="RJJD01000004">
    <property type="protein sequence ID" value="RNI28840.1"/>
    <property type="molecule type" value="Genomic_DNA"/>
</dbReference>
<dbReference type="InterPro" id="IPR023997">
    <property type="entry name" value="TonB-dep_OMP_SusC/RagA_CS"/>
</dbReference>
<comment type="similarity">
    <text evidence="7">Belongs to the TonB-dependent receptor family.</text>
</comment>
<protein>
    <submittedName>
        <fullName evidence="9">TonB-dependent receptor</fullName>
    </submittedName>
</protein>
<feature type="domain" description="TonB-dependent receptor plug" evidence="8">
    <location>
        <begin position="143"/>
        <end position="248"/>
    </location>
</feature>
<dbReference type="AlphaFoldDB" id="A0A3M9MTJ4"/>
<keyword evidence="5 7" id="KW-0472">Membrane</keyword>
<dbReference type="InterPro" id="IPR023996">
    <property type="entry name" value="TonB-dep_OMP_SusC/RagA"/>
</dbReference>
<reference evidence="9 10" key="1">
    <citation type="submission" date="2018-11" db="EMBL/GenBank/DDBJ databases">
        <title>Rufibacter latericius sp. nov., isolated from water in Baiyang Lake.</title>
        <authorList>
            <person name="Yang Y."/>
        </authorList>
    </citation>
    <scope>NUCLEOTIDE SEQUENCE [LARGE SCALE GENOMIC DNA]</scope>
    <source>
        <strain evidence="9 10">R-22-1c-1</strain>
    </source>
</reference>
<keyword evidence="10" id="KW-1185">Reference proteome</keyword>
<dbReference type="GO" id="GO:0009279">
    <property type="term" value="C:cell outer membrane"/>
    <property type="evidence" value="ECO:0007669"/>
    <property type="project" value="UniProtKB-SubCell"/>
</dbReference>
<evidence type="ECO:0000313" key="9">
    <source>
        <dbReference type="EMBL" id="RNI28840.1"/>
    </source>
</evidence>
<proteinExistence type="inferred from homology"/>
<dbReference type="InterPro" id="IPR012910">
    <property type="entry name" value="Plug_dom"/>
</dbReference>
<evidence type="ECO:0000256" key="2">
    <source>
        <dbReference type="ARBA" id="ARBA00022448"/>
    </source>
</evidence>
<dbReference type="Proteomes" id="UP000272117">
    <property type="component" value="Unassembled WGS sequence"/>
</dbReference>
<organism evidence="9 10">
    <name type="scientific">Rufibacter latericius</name>
    <dbReference type="NCBI Taxonomy" id="2487040"/>
    <lineage>
        <taxon>Bacteria</taxon>
        <taxon>Pseudomonadati</taxon>
        <taxon>Bacteroidota</taxon>
        <taxon>Cytophagia</taxon>
        <taxon>Cytophagales</taxon>
        <taxon>Hymenobacteraceae</taxon>
        <taxon>Rufibacter</taxon>
    </lineage>
</organism>
<dbReference type="Pfam" id="PF13715">
    <property type="entry name" value="CarbopepD_reg_2"/>
    <property type="match status" value="1"/>
</dbReference>
<accession>A0A3M9MTJ4</accession>
<evidence type="ECO:0000313" key="10">
    <source>
        <dbReference type="Proteomes" id="UP000272117"/>
    </source>
</evidence>
<evidence type="ECO:0000256" key="7">
    <source>
        <dbReference type="PROSITE-ProRule" id="PRU01360"/>
    </source>
</evidence>
<dbReference type="SUPFAM" id="SSF56935">
    <property type="entry name" value="Porins"/>
    <property type="match status" value="1"/>
</dbReference>
<keyword evidence="4 7" id="KW-0812">Transmembrane</keyword>
<evidence type="ECO:0000256" key="5">
    <source>
        <dbReference type="ARBA" id="ARBA00023136"/>
    </source>
</evidence>
<dbReference type="SUPFAM" id="SSF49464">
    <property type="entry name" value="Carboxypeptidase regulatory domain-like"/>
    <property type="match status" value="1"/>
</dbReference>
<evidence type="ECO:0000256" key="4">
    <source>
        <dbReference type="ARBA" id="ARBA00022692"/>
    </source>
</evidence>
<gene>
    <name evidence="9" type="ORF">EFB08_09440</name>
</gene>
<keyword evidence="6 7" id="KW-0998">Cell outer membrane</keyword>
<dbReference type="RefSeq" id="WP_123126695.1">
    <property type="nucleotide sequence ID" value="NZ_RJJD01000004.1"/>
</dbReference>
<dbReference type="NCBIfam" id="TIGR04057">
    <property type="entry name" value="SusC_RagA_signa"/>
    <property type="match status" value="1"/>
</dbReference>
<evidence type="ECO:0000256" key="3">
    <source>
        <dbReference type="ARBA" id="ARBA00022452"/>
    </source>
</evidence>
<name>A0A3M9MTJ4_9BACT</name>
<dbReference type="InterPro" id="IPR039426">
    <property type="entry name" value="TonB-dep_rcpt-like"/>
</dbReference>
<comment type="subcellular location">
    <subcellularLocation>
        <location evidence="1 7">Cell outer membrane</location>
        <topology evidence="1 7">Multi-pass membrane protein</topology>
    </subcellularLocation>
</comment>
<keyword evidence="2 7" id="KW-0813">Transport</keyword>
<dbReference type="NCBIfam" id="TIGR04056">
    <property type="entry name" value="OMP_RagA_SusC"/>
    <property type="match status" value="1"/>
</dbReference>
<keyword evidence="9" id="KW-0675">Receptor</keyword>
<evidence type="ECO:0000256" key="6">
    <source>
        <dbReference type="ARBA" id="ARBA00023237"/>
    </source>
</evidence>